<dbReference type="EMBL" id="JAODZM010000142">
    <property type="protein sequence ID" value="MDH0199248.1"/>
    <property type="molecule type" value="Genomic_DNA"/>
</dbReference>
<dbReference type="AlphaFoldDB" id="A0AAW6SCT7"/>
<proteinExistence type="predicted"/>
<accession>A0AAW6SCT7</accession>
<dbReference type="RefSeq" id="WP_280021525.1">
    <property type="nucleotide sequence ID" value="NZ_JAODZM010000142.1"/>
</dbReference>
<sequence length="73" mass="7794">MPAKGFYLVQGDKTTCGGRIITGAEDHTLFSKPVAREQDGVTCGKFVGLYKVAGGIDNDTIHGRRMAGTLDSY</sequence>
<dbReference type="Pfam" id="PF05488">
    <property type="entry name" value="PAAR_motif"/>
    <property type="match status" value="1"/>
</dbReference>
<comment type="caution">
    <text evidence="1">The sequence shown here is derived from an EMBL/GenBank/DDBJ whole genome shotgun (WGS) entry which is preliminary data.</text>
</comment>
<protein>
    <submittedName>
        <fullName evidence="1">PAAR domain-containing protein</fullName>
    </submittedName>
</protein>
<dbReference type="Proteomes" id="UP001158360">
    <property type="component" value="Unassembled WGS sequence"/>
</dbReference>
<name>A0AAW6SCT7_ENTCL</name>
<organism evidence="1 2">
    <name type="scientific">Enterobacter cloacae</name>
    <dbReference type="NCBI Taxonomy" id="550"/>
    <lineage>
        <taxon>Bacteria</taxon>
        <taxon>Pseudomonadati</taxon>
        <taxon>Pseudomonadota</taxon>
        <taxon>Gammaproteobacteria</taxon>
        <taxon>Enterobacterales</taxon>
        <taxon>Enterobacteriaceae</taxon>
        <taxon>Enterobacter</taxon>
        <taxon>Enterobacter cloacae complex</taxon>
    </lineage>
</organism>
<dbReference type="InterPro" id="IPR008727">
    <property type="entry name" value="PAAR_motif"/>
</dbReference>
<gene>
    <name evidence="1" type="ORF">N7383_26895</name>
</gene>
<evidence type="ECO:0000313" key="2">
    <source>
        <dbReference type="Proteomes" id="UP001158360"/>
    </source>
</evidence>
<feature type="non-terminal residue" evidence="1">
    <location>
        <position position="73"/>
    </location>
</feature>
<dbReference type="CDD" id="cd14744">
    <property type="entry name" value="PAAR_CT_2"/>
    <property type="match status" value="1"/>
</dbReference>
<evidence type="ECO:0000313" key="1">
    <source>
        <dbReference type="EMBL" id="MDH0199248.1"/>
    </source>
</evidence>
<reference evidence="1" key="1">
    <citation type="submission" date="2022-09" db="EMBL/GenBank/DDBJ databases">
        <title>Intensive care unit water sources are persistently colonized with multi-drug resistant bacteria and are the site of extensive horizontal gene transfer of antibiotic resistance genes.</title>
        <authorList>
            <person name="Diorio-Toth L."/>
        </authorList>
    </citation>
    <scope>NUCLEOTIDE SEQUENCE</scope>
    <source>
        <strain evidence="1">GD04139</strain>
    </source>
</reference>